<evidence type="ECO:0000313" key="4">
    <source>
        <dbReference type="Proteomes" id="UP001153328"/>
    </source>
</evidence>
<feature type="compositionally biased region" description="Low complexity" evidence="1">
    <location>
        <begin position="138"/>
        <end position="152"/>
    </location>
</feature>
<name>A0A9W4H433_9ACTN</name>
<organism evidence="3 4">
    <name type="scientific">Actinacidiphila bryophytorum</name>
    <dbReference type="NCBI Taxonomy" id="1436133"/>
    <lineage>
        <taxon>Bacteria</taxon>
        <taxon>Bacillati</taxon>
        <taxon>Actinomycetota</taxon>
        <taxon>Actinomycetes</taxon>
        <taxon>Kitasatosporales</taxon>
        <taxon>Streptomycetaceae</taxon>
        <taxon>Actinacidiphila</taxon>
    </lineage>
</organism>
<evidence type="ECO:0000256" key="1">
    <source>
        <dbReference type="SAM" id="MobiDB-lite"/>
    </source>
</evidence>
<dbReference type="Proteomes" id="UP001153328">
    <property type="component" value="Unassembled WGS sequence"/>
</dbReference>
<reference evidence="3" key="1">
    <citation type="submission" date="2021-06" db="EMBL/GenBank/DDBJ databases">
        <authorList>
            <person name="Arsene-Ploetze F."/>
        </authorList>
    </citation>
    <scope>NUCLEOTIDE SEQUENCE</scope>
    <source>
        <strain evidence="3">SBRY1</strain>
    </source>
</reference>
<comment type="caution">
    <text evidence="3">The sequence shown here is derived from an EMBL/GenBank/DDBJ whole genome shotgun (WGS) entry which is preliminary data.</text>
</comment>
<keyword evidence="2" id="KW-0812">Transmembrane</keyword>
<keyword evidence="2" id="KW-1133">Transmembrane helix</keyword>
<keyword evidence="4" id="KW-1185">Reference proteome</keyword>
<proteinExistence type="predicted"/>
<evidence type="ECO:0000313" key="3">
    <source>
        <dbReference type="EMBL" id="CAG7649844.1"/>
    </source>
</evidence>
<feature type="transmembrane region" description="Helical" evidence="2">
    <location>
        <begin position="46"/>
        <end position="69"/>
    </location>
</feature>
<accession>A0A9W4H433</accession>
<feature type="region of interest" description="Disordered" evidence="1">
    <location>
        <begin position="1"/>
        <end position="39"/>
    </location>
</feature>
<gene>
    <name evidence="3" type="ORF">SBRY_50207</name>
</gene>
<protein>
    <submittedName>
        <fullName evidence="3">Uncharacterized protein</fullName>
    </submittedName>
</protein>
<evidence type="ECO:0000256" key="2">
    <source>
        <dbReference type="SAM" id="Phobius"/>
    </source>
</evidence>
<feature type="region of interest" description="Disordered" evidence="1">
    <location>
        <begin position="84"/>
        <end position="152"/>
    </location>
</feature>
<dbReference type="AlphaFoldDB" id="A0A9W4H433"/>
<keyword evidence="2" id="KW-0472">Membrane</keyword>
<feature type="compositionally biased region" description="Pro residues" evidence="1">
    <location>
        <begin position="93"/>
        <end position="102"/>
    </location>
</feature>
<sequence length="152" mass="16584">MPSSSAPSRRTRRAPRDPRAPRAPTEAARPRPRPNSCRRTESCHDLATVLALSWALFALTIAIQFPLLIRFGYARISILGTSLPPALDTLTPGRPPCGPEPRSPSRHPRPWRSVSAAGPGQRAEPTGFEPASSRFWRPRATTPALRPRPAGS</sequence>
<dbReference type="EMBL" id="CAJVAX010000019">
    <property type="protein sequence ID" value="CAG7649844.1"/>
    <property type="molecule type" value="Genomic_DNA"/>
</dbReference>